<sequence length="46" mass="5469">MFAMTLSMEFDIEIVKFNFEAKNHRIRVLNICNVDIINSIPHSRNF</sequence>
<accession>A0A0B0NGX8</accession>
<dbReference type="Proteomes" id="UP000032142">
    <property type="component" value="Unassembled WGS sequence"/>
</dbReference>
<organism evidence="1 2">
    <name type="scientific">Gossypium arboreum</name>
    <name type="common">Tree cotton</name>
    <name type="synonym">Gossypium nanking</name>
    <dbReference type="NCBI Taxonomy" id="29729"/>
    <lineage>
        <taxon>Eukaryota</taxon>
        <taxon>Viridiplantae</taxon>
        <taxon>Streptophyta</taxon>
        <taxon>Embryophyta</taxon>
        <taxon>Tracheophyta</taxon>
        <taxon>Spermatophyta</taxon>
        <taxon>Magnoliopsida</taxon>
        <taxon>eudicotyledons</taxon>
        <taxon>Gunneridae</taxon>
        <taxon>Pentapetalae</taxon>
        <taxon>rosids</taxon>
        <taxon>malvids</taxon>
        <taxon>Malvales</taxon>
        <taxon>Malvaceae</taxon>
        <taxon>Malvoideae</taxon>
        <taxon>Gossypium</taxon>
    </lineage>
</organism>
<gene>
    <name evidence="1" type="ORF">F383_19540</name>
</gene>
<keyword evidence="2" id="KW-1185">Reference proteome</keyword>
<proteinExistence type="predicted"/>
<dbReference type="AlphaFoldDB" id="A0A0B0NGX8"/>
<reference evidence="2" key="1">
    <citation type="submission" date="2014-09" db="EMBL/GenBank/DDBJ databases">
        <authorList>
            <person name="Mudge J."/>
            <person name="Ramaraj T."/>
            <person name="Lindquist I.E."/>
            <person name="Bharti A.K."/>
            <person name="Sundararajan A."/>
            <person name="Cameron C.T."/>
            <person name="Woodward J.E."/>
            <person name="May G.D."/>
            <person name="Brubaker C."/>
            <person name="Broadhvest J."/>
            <person name="Wilkins T.A."/>
        </authorList>
    </citation>
    <scope>NUCLEOTIDE SEQUENCE</scope>
    <source>
        <strain evidence="2">cv. AKA8401</strain>
    </source>
</reference>
<evidence type="ECO:0000313" key="2">
    <source>
        <dbReference type="Proteomes" id="UP000032142"/>
    </source>
</evidence>
<protein>
    <submittedName>
        <fullName evidence="1">Uncharacterized protein</fullName>
    </submittedName>
</protein>
<name>A0A0B0NGX8_GOSAR</name>
<dbReference type="EMBL" id="KN396682">
    <property type="protein sequence ID" value="KHG11917.1"/>
    <property type="molecule type" value="Genomic_DNA"/>
</dbReference>
<evidence type="ECO:0000313" key="1">
    <source>
        <dbReference type="EMBL" id="KHG11917.1"/>
    </source>
</evidence>